<proteinExistence type="predicted"/>
<dbReference type="EMBL" id="ACGU01000115">
    <property type="protein sequence ID" value="EEJ70925.1"/>
    <property type="molecule type" value="Genomic_DNA"/>
</dbReference>
<dbReference type="HOGENOM" id="CLU_2312036_0_0_9"/>
<comment type="caution">
    <text evidence="2">The sequence shown here is derived from an EMBL/GenBank/DDBJ whole genome shotgun (WGS) entry which is preliminary data.</text>
</comment>
<dbReference type="AlphaFoldDB" id="C2ERB3"/>
<name>C2ERB3_9LACO</name>
<evidence type="ECO:0000256" key="1">
    <source>
        <dbReference type="SAM" id="MobiDB-lite"/>
    </source>
</evidence>
<dbReference type="Proteomes" id="UP000005583">
    <property type="component" value="Unassembled WGS sequence"/>
</dbReference>
<feature type="non-terminal residue" evidence="2">
    <location>
        <position position="100"/>
    </location>
</feature>
<keyword evidence="3" id="KW-1185">Reference proteome</keyword>
<sequence length="100" mass="10118">MVDNSRPSAADDNTPGTVDTGSHPVDPSNPSGPQFTVEAGNNVTVPVGGTVPSVDQIVQVKDGRGNVVPSSDYTVSGWTAPSTAAAGDHDEHLTITYGDG</sequence>
<protein>
    <submittedName>
        <fullName evidence="2">Uncharacterized protein</fullName>
    </submittedName>
</protein>
<reference evidence="2 3" key="1">
    <citation type="submission" date="2009-01" db="EMBL/GenBank/DDBJ databases">
        <authorList>
            <person name="Qin X."/>
            <person name="Bachman B."/>
            <person name="Battles P."/>
            <person name="Bell A."/>
            <person name="Bess C."/>
            <person name="Bickham C."/>
            <person name="Chaboub L."/>
            <person name="Chen D."/>
            <person name="Coyle M."/>
            <person name="Deiros D.R."/>
            <person name="Dinh H."/>
            <person name="Forbes L."/>
            <person name="Fowler G."/>
            <person name="Francisco L."/>
            <person name="Fu Q."/>
            <person name="Gubbala S."/>
            <person name="Hale W."/>
            <person name="Han Y."/>
            <person name="Hemphill L."/>
            <person name="Highlander S.K."/>
            <person name="Hirani K."/>
            <person name="Hogues M."/>
            <person name="Jackson L."/>
            <person name="Jakkamsetti A."/>
            <person name="Javaid M."/>
            <person name="Jiang H."/>
            <person name="Korchina V."/>
            <person name="Kovar C."/>
            <person name="Lara F."/>
            <person name="Lee S."/>
            <person name="Mata R."/>
            <person name="Mathew T."/>
            <person name="Moen C."/>
            <person name="Morales K."/>
            <person name="Munidasa M."/>
            <person name="Nazareth L."/>
            <person name="Ngo R."/>
            <person name="Nguyen L."/>
            <person name="Okwuonu G."/>
            <person name="Ongeri F."/>
            <person name="Patil S."/>
            <person name="Petrosino J."/>
            <person name="Pham C."/>
            <person name="Pham P."/>
            <person name="Pu L.-L."/>
            <person name="Puazo M."/>
            <person name="Raj R."/>
            <person name="Reid J."/>
            <person name="Rouhana J."/>
            <person name="Saada N."/>
            <person name="Shang Y."/>
            <person name="Simmons D."/>
            <person name="Thornton R."/>
            <person name="Warren J."/>
            <person name="Weissenberger G."/>
            <person name="Zhang J."/>
            <person name="Zhang L."/>
            <person name="Zhou C."/>
            <person name="Zhu D."/>
            <person name="Muzny D."/>
            <person name="Worley K."/>
            <person name="Gibbs R."/>
        </authorList>
    </citation>
    <scope>NUCLEOTIDE SEQUENCE [LARGE SCALE GENOMIC DNA]</scope>
    <source>
        <strain evidence="2 3">DSM 16047</strain>
    </source>
</reference>
<evidence type="ECO:0000313" key="2">
    <source>
        <dbReference type="EMBL" id="EEJ70925.1"/>
    </source>
</evidence>
<feature type="region of interest" description="Disordered" evidence="1">
    <location>
        <begin position="1"/>
        <end position="41"/>
    </location>
</feature>
<accession>C2ERB3</accession>
<evidence type="ECO:0000313" key="3">
    <source>
        <dbReference type="Proteomes" id="UP000005583"/>
    </source>
</evidence>
<gene>
    <name evidence="2" type="ORF">HMPREF0548_2209</name>
</gene>
<organism evidence="2 3">
    <name type="scientific">Lactobacillus ultunensis DSM 16047</name>
    <dbReference type="NCBI Taxonomy" id="525365"/>
    <lineage>
        <taxon>Bacteria</taxon>
        <taxon>Bacillati</taxon>
        <taxon>Bacillota</taxon>
        <taxon>Bacilli</taxon>
        <taxon>Lactobacillales</taxon>
        <taxon>Lactobacillaceae</taxon>
        <taxon>Lactobacillus</taxon>
    </lineage>
</organism>